<evidence type="ECO:0000256" key="3">
    <source>
        <dbReference type="SAM" id="MobiDB-lite"/>
    </source>
</evidence>
<feature type="region of interest" description="Disordered" evidence="3">
    <location>
        <begin position="291"/>
        <end position="316"/>
    </location>
</feature>
<dbReference type="InterPro" id="IPR003953">
    <property type="entry name" value="FAD-dep_OxRdtase_2_FAD-bd"/>
</dbReference>
<dbReference type="PANTHER" id="PTHR43400">
    <property type="entry name" value="FUMARATE REDUCTASE"/>
    <property type="match status" value="1"/>
</dbReference>
<dbReference type="Proteomes" id="UP000601435">
    <property type="component" value="Unassembled WGS sequence"/>
</dbReference>
<evidence type="ECO:0000313" key="5">
    <source>
        <dbReference type="EMBL" id="CAE7773462.1"/>
    </source>
</evidence>
<dbReference type="InterPro" id="IPR050315">
    <property type="entry name" value="FAD-oxidoreductase_2"/>
</dbReference>
<dbReference type="AlphaFoldDB" id="A0A812YFK1"/>
<feature type="compositionally biased region" description="Polar residues" evidence="3">
    <location>
        <begin position="1"/>
        <end position="15"/>
    </location>
</feature>
<keyword evidence="1" id="KW-0285">Flavoprotein</keyword>
<dbReference type="InterPro" id="IPR036188">
    <property type="entry name" value="FAD/NAD-bd_sf"/>
</dbReference>
<sequence>MPFRTSLVQTASSATWDEPSGKTGSGKKFFHNIIDGSKVPTEPFYVAIITPVIHYCMGGLECTVDAECIDKKSGKVIPGLYVAGEAAGGIHGNNRLGGNSLLDCVVFGRVAGKAACKFTFGAGEKFKPCPPPGLAAGFPLDWQVKMPLSVSGFVCSGTFSYASSTFIPSMHLVNRQPRKVYGSYEFVQLTTGAAKLATRPQMELVTEKRSAIPIAERKAEAVAGNMASLLEGRPSEQVKGQVSEWQALCKDLLLDMEQVGDSIKVDGLPKGIADKVWMQKPEAKCARLQKKQEEAVEEKPKEKTSKKAAKQNAVTAKKQELKIEKEMQDQALRKKWLGRIEVTVAAHVFSGFTLGTGLSRYDNVRLQPLECTPCDAMRWDHSGLALDTLTGWGGTGGTGTGRPRHGQELASFLSVNDSTLIPKASKRREGDFVSFFKAEDLAPPGGLPPPKGWGEGNDSPCKTCSCGDQYEEEGAEQGKVEKGYPKMVFPNVPHHSFFPHKRGYKLSQFKVFALFFAGLGCGYAAAKSLTQKEQPMELARNEEVAGARTAAS</sequence>
<feature type="domain" description="FAD-dependent oxidoreductase 2 FAD-binding" evidence="4">
    <location>
        <begin position="39"/>
        <end position="101"/>
    </location>
</feature>
<organism evidence="5 6">
    <name type="scientific">Symbiodinium necroappetens</name>
    <dbReference type="NCBI Taxonomy" id="1628268"/>
    <lineage>
        <taxon>Eukaryota</taxon>
        <taxon>Sar</taxon>
        <taxon>Alveolata</taxon>
        <taxon>Dinophyceae</taxon>
        <taxon>Suessiales</taxon>
        <taxon>Symbiodiniaceae</taxon>
        <taxon>Symbiodinium</taxon>
    </lineage>
</organism>
<dbReference type="GO" id="GO:0016491">
    <property type="term" value="F:oxidoreductase activity"/>
    <property type="evidence" value="ECO:0007669"/>
    <property type="project" value="UniProtKB-KW"/>
</dbReference>
<dbReference type="Gene3D" id="3.90.700.10">
    <property type="entry name" value="Succinate dehydrogenase/fumarate reductase flavoprotein, catalytic domain"/>
    <property type="match status" value="1"/>
</dbReference>
<feature type="compositionally biased region" description="Basic and acidic residues" evidence="3">
    <location>
        <begin position="291"/>
        <end position="305"/>
    </location>
</feature>
<name>A0A812YFK1_9DINO</name>
<evidence type="ECO:0000313" key="6">
    <source>
        <dbReference type="Proteomes" id="UP000601435"/>
    </source>
</evidence>
<dbReference type="PANTHER" id="PTHR43400:SF1">
    <property type="entry name" value="FUMARATE REDUCTASE"/>
    <property type="match status" value="1"/>
</dbReference>
<dbReference type="Gene3D" id="3.50.50.60">
    <property type="entry name" value="FAD/NAD(P)-binding domain"/>
    <property type="match status" value="1"/>
</dbReference>
<dbReference type="Pfam" id="PF00890">
    <property type="entry name" value="FAD_binding_2"/>
    <property type="match status" value="1"/>
</dbReference>
<dbReference type="InterPro" id="IPR027477">
    <property type="entry name" value="Succ_DH/fumarate_Rdtase_cat_sf"/>
</dbReference>
<keyword evidence="2" id="KW-0560">Oxidoreductase</keyword>
<evidence type="ECO:0000256" key="1">
    <source>
        <dbReference type="ARBA" id="ARBA00022630"/>
    </source>
</evidence>
<proteinExistence type="predicted"/>
<dbReference type="OrthoDB" id="415951at2759"/>
<dbReference type="EMBL" id="CAJNJA010041254">
    <property type="protein sequence ID" value="CAE7773462.1"/>
    <property type="molecule type" value="Genomic_DNA"/>
</dbReference>
<keyword evidence="6" id="KW-1185">Reference proteome</keyword>
<feature type="region of interest" description="Disordered" evidence="3">
    <location>
        <begin position="1"/>
        <end position="24"/>
    </location>
</feature>
<evidence type="ECO:0000259" key="4">
    <source>
        <dbReference type="Pfam" id="PF00890"/>
    </source>
</evidence>
<protein>
    <submittedName>
        <fullName evidence="5">FRD1 protein</fullName>
    </submittedName>
</protein>
<accession>A0A812YFK1</accession>
<reference evidence="5" key="1">
    <citation type="submission" date="2021-02" db="EMBL/GenBank/DDBJ databases">
        <authorList>
            <person name="Dougan E. K."/>
            <person name="Rhodes N."/>
            <person name="Thang M."/>
            <person name="Chan C."/>
        </authorList>
    </citation>
    <scope>NUCLEOTIDE SEQUENCE</scope>
</reference>
<comment type="caution">
    <text evidence="5">The sequence shown here is derived from an EMBL/GenBank/DDBJ whole genome shotgun (WGS) entry which is preliminary data.</text>
</comment>
<gene>
    <name evidence="5" type="primary">FRD1</name>
    <name evidence="5" type="ORF">SNEC2469_LOCUS22614</name>
</gene>
<evidence type="ECO:0000256" key="2">
    <source>
        <dbReference type="ARBA" id="ARBA00023002"/>
    </source>
</evidence>
<dbReference type="SUPFAM" id="SSF51905">
    <property type="entry name" value="FAD/NAD(P)-binding domain"/>
    <property type="match status" value="1"/>
</dbReference>